<keyword evidence="3" id="KW-1185">Reference proteome</keyword>
<sequence>MCSEQFAVIPCLLVLPSSYIFAYPQLSATSDISSLTKMYQCKPSCELFQVLRPGCIPVSCESIRYIAPEILDLLNDSKTIDFLRLLGSTSSFAPGDPISCIVHNPQLPSLHLSDKDFENALHSAQIHHSSSSRQLSSLLHSRSPSTERRHVSAPNANRSTIYTHYDVETDANLAGMSAKSLNKTEFTKENEYLEFQQKPSSYQNARSTCGETEGKALLMEHCKRKRFSPKITFFLNEEWFNEATDVYAFG</sequence>
<feature type="compositionally biased region" description="Low complexity" evidence="1">
    <location>
        <begin position="127"/>
        <end position="144"/>
    </location>
</feature>
<dbReference type="OrthoDB" id="774951at2759"/>
<feature type="region of interest" description="Disordered" evidence="1">
    <location>
        <begin position="127"/>
        <end position="155"/>
    </location>
</feature>
<name>A0A8J4T7D5_9TREM</name>
<evidence type="ECO:0000313" key="3">
    <source>
        <dbReference type="Proteomes" id="UP000748531"/>
    </source>
</evidence>
<organism evidence="2 3">
    <name type="scientific">Paragonimus heterotremus</name>
    <dbReference type="NCBI Taxonomy" id="100268"/>
    <lineage>
        <taxon>Eukaryota</taxon>
        <taxon>Metazoa</taxon>
        <taxon>Spiralia</taxon>
        <taxon>Lophotrochozoa</taxon>
        <taxon>Platyhelminthes</taxon>
        <taxon>Trematoda</taxon>
        <taxon>Digenea</taxon>
        <taxon>Plagiorchiida</taxon>
        <taxon>Troglotremata</taxon>
        <taxon>Troglotrematidae</taxon>
        <taxon>Paragonimus</taxon>
    </lineage>
</organism>
<protein>
    <submittedName>
        <fullName evidence="2">Uncharacterized protein</fullName>
    </submittedName>
</protein>
<evidence type="ECO:0000256" key="1">
    <source>
        <dbReference type="SAM" id="MobiDB-lite"/>
    </source>
</evidence>
<dbReference type="Proteomes" id="UP000748531">
    <property type="component" value="Unassembled WGS sequence"/>
</dbReference>
<proteinExistence type="predicted"/>
<reference evidence="2" key="1">
    <citation type="submission" date="2019-05" db="EMBL/GenBank/DDBJ databases">
        <title>Annotation for the trematode Paragonimus heterotremus.</title>
        <authorList>
            <person name="Choi Y.-J."/>
        </authorList>
    </citation>
    <scope>NUCLEOTIDE SEQUENCE</scope>
    <source>
        <strain evidence="2">LC</strain>
    </source>
</reference>
<dbReference type="EMBL" id="LUCH01014875">
    <property type="protein sequence ID" value="KAF5395337.1"/>
    <property type="molecule type" value="Genomic_DNA"/>
</dbReference>
<gene>
    <name evidence="2" type="ORF">PHET_12368</name>
</gene>
<comment type="caution">
    <text evidence="2">The sequence shown here is derived from an EMBL/GenBank/DDBJ whole genome shotgun (WGS) entry which is preliminary data.</text>
</comment>
<evidence type="ECO:0000313" key="2">
    <source>
        <dbReference type="EMBL" id="KAF5395337.1"/>
    </source>
</evidence>
<dbReference type="AlphaFoldDB" id="A0A8J4T7D5"/>
<accession>A0A8J4T7D5</accession>